<sequence length="370" mass="39743">MALKPAAAYRNTIRADPEGVVWWFAGRVRRLSDDGVVVHPNDLASCRAADLQRVLRQLEEAGGFNGAVLVSATDEGYMAEDGAPVAPVSFSLHGGHLALDIVYASDDYEDDGVPTHHATLVQPVVARSALTVLDWSVDENYASPPWLWHASFRCPTRGRSLLDLFDVGTEMVLLLEAAASGELTRESVAGLVRGGHLSALVGQPEGHWLDVKTQHYDLSGPAGRISLAQSVSRFANAEDGGVVVVGMSAKRVAGGEEIRGVTPLPLDARMVRRYHQALDERVFPPVYGLTVEHVTVNGGMVMLIDVPPQPEELKPFLVHGAIIDGRVEGTFISIVRRRGEASIPITAPMIHAQLAAGRALLRGDTQPDAT</sequence>
<name>A0A7K3W696_9ACTN</name>
<comment type="caution">
    <text evidence="1">The sequence shown here is derived from an EMBL/GenBank/DDBJ whole genome shotgun (WGS) entry which is preliminary data.</text>
</comment>
<dbReference type="AlphaFoldDB" id="A0A7K3W696"/>
<dbReference type="InterPro" id="IPR038461">
    <property type="entry name" value="Schlafen_AlbA_2_dom_sf"/>
</dbReference>
<dbReference type="EMBL" id="JAAGWF010000027">
    <property type="protein sequence ID" value="NEK60240.1"/>
    <property type="molecule type" value="Genomic_DNA"/>
</dbReference>
<gene>
    <name evidence="1" type="ORF">GCU56_20490</name>
</gene>
<evidence type="ECO:0000313" key="1">
    <source>
        <dbReference type="EMBL" id="NEK60240.1"/>
    </source>
</evidence>
<reference evidence="1 2" key="1">
    <citation type="submission" date="2020-02" db="EMBL/GenBank/DDBJ databases">
        <title>Geodermatophilus sabuli CPCC 205279 I12A-02694.</title>
        <authorList>
            <person name="Jiang Z."/>
        </authorList>
    </citation>
    <scope>NUCLEOTIDE SEQUENCE [LARGE SCALE GENOMIC DNA]</scope>
    <source>
        <strain evidence="1 2">I12A-02694</strain>
    </source>
</reference>
<dbReference type="Gene3D" id="3.30.950.30">
    <property type="entry name" value="Schlafen, AAA domain"/>
    <property type="match status" value="1"/>
</dbReference>
<dbReference type="RefSeq" id="WP_163483768.1">
    <property type="nucleotide sequence ID" value="NZ_JAAGWF010000027.1"/>
</dbReference>
<accession>A0A7K3W696</accession>
<keyword evidence="2" id="KW-1185">Reference proteome</keyword>
<dbReference type="Proteomes" id="UP000470246">
    <property type="component" value="Unassembled WGS sequence"/>
</dbReference>
<proteinExistence type="predicted"/>
<evidence type="ECO:0000313" key="2">
    <source>
        <dbReference type="Proteomes" id="UP000470246"/>
    </source>
</evidence>
<organism evidence="1 2">
    <name type="scientific">Geodermatophilus sabuli</name>
    <dbReference type="NCBI Taxonomy" id="1564158"/>
    <lineage>
        <taxon>Bacteria</taxon>
        <taxon>Bacillati</taxon>
        <taxon>Actinomycetota</taxon>
        <taxon>Actinomycetes</taxon>
        <taxon>Geodermatophilales</taxon>
        <taxon>Geodermatophilaceae</taxon>
        <taxon>Geodermatophilus</taxon>
    </lineage>
</organism>
<protein>
    <submittedName>
        <fullName evidence="1">Uncharacterized protein</fullName>
    </submittedName>
</protein>